<sequence>MIMRDQACTQTTWVVSEAHLARTTTAVGTKIEASTLHGPWPRPHYDEPNMSRPREVTALGALFSSAGVDGEKRDGLRSGPSVWARPPASCRCLVQPPFFLRVDGNLKVWTAWPLRARTCHPSRNSNGVLPSPVWTIQPSREAQQASPSFGRKSPTNESKLHRHPSPVFVRVRCAADAPSPSWHRCEVPDPSGPLGRDPGTYHTTGATLPWSRPQSTTHVPSSARETPAPFFSRNIFSKPSKRDLRGITGRALVVIHAGNKGDMSCRRTSLAAITLRPTCGASGGISSSIPENLVERIHEAPFGNLLSTKDRLQSLPEK</sequence>
<feature type="region of interest" description="Disordered" evidence="1">
    <location>
        <begin position="130"/>
        <end position="163"/>
    </location>
</feature>
<organism evidence="2 3">
    <name type="scientific">Colletotrichum sojae</name>
    <dbReference type="NCBI Taxonomy" id="2175907"/>
    <lineage>
        <taxon>Eukaryota</taxon>
        <taxon>Fungi</taxon>
        <taxon>Dikarya</taxon>
        <taxon>Ascomycota</taxon>
        <taxon>Pezizomycotina</taxon>
        <taxon>Sordariomycetes</taxon>
        <taxon>Hypocreomycetidae</taxon>
        <taxon>Glomerellales</taxon>
        <taxon>Glomerellaceae</taxon>
        <taxon>Colletotrichum</taxon>
        <taxon>Colletotrichum orchidearum species complex</taxon>
    </lineage>
</organism>
<dbReference type="Proteomes" id="UP000652219">
    <property type="component" value="Unassembled WGS sequence"/>
</dbReference>
<name>A0A8H6J2L5_9PEZI</name>
<accession>A0A8H6J2L5</accession>
<dbReference type="AlphaFoldDB" id="A0A8H6J2L5"/>
<keyword evidence="3" id="KW-1185">Reference proteome</keyword>
<gene>
    <name evidence="2" type="ORF">CSOJ01_09550</name>
</gene>
<feature type="compositionally biased region" description="Polar residues" evidence="1">
    <location>
        <begin position="130"/>
        <end position="157"/>
    </location>
</feature>
<comment type="caution">
    <text evidence="2">The sequence shown here is derived from an EMBL/GenBank/DDBJ whole genome shotgun (WGS) entry which is preliminary data.</text>
</comment>
<reference evidence="2 3" key="1">
    <citation type="journal article" date="2020" name="Phytopathology">
        <title>Genome Sequence Resources of Colletotrichum truncatum, C. plurivorum, C. musicola, and C. sojae: Four Species Pathogenic to Soybean (Glycine max).</title>
        <authorList>
            <person name="Rogerio F."/>
            <person name="Boufleur T.R."/>
            <person name="Ciampi-Guillardi M."/>
            <person name="Sukno S.A."/>
            <person name="Thon M.R."/>
            <person name="Massola Junior N.S."/>
            <person name="Baroncelli R."/>
        </authorList>
    </citation>
    <scope>NUCLEOTIDE SEQUENCE [LARGE SCALE GENOMIC DNA]</scope>
    <source>
        <strain evidence="2 3">LFN0009</strain>
    </source>
</reference>
<proteinExistence type="predicted"/>
<feature type="region of interest" description="Disordered" evidence="1">
    <location>
        <begin position="204"/>
        <end position="226"/>
    </location>
</feature>
<evidence type="ECO:0000313" key="2">
    <source>
        <dbReference type="EMBL" id="KAF6805349.1"/>
    </source>
</evidence>
<dbReference type="EMBL" id="WIGN01000184">
    <property type="protein sequence ID" value="KAF6805349.1"/>
    <property type="molecule type" value="Genomic_DNA"/>
</dbReference>
<protein>
    <submittedName>
        <fullName evidence="2">Uncharacterized protein</fullName>
    </submittedName>
</protein>
<evidence type="ECO:0000313" key="3">
    <source>
        <dbReference type="Proteomes" id="UP000652219"/>
    </source>
</evidence>
<feature type="compositionally biased region" description="Polar residues" evidence="1">
    <location>
        <begin position="204"/>
        <end position="224"/>
    </location>
</feature>
<evidence type="ECO:0000256" key="1">
    <source>
        <dbReference type="SAM" id="MobiDB-lite"/>
    </source>
</evidence>